<dbReference type="Proteomes" id="UP000325558">
    <property type="component" value="Unassembled WGS sequence"/>
</dbReference>
<feature type="region of interest" description="Disordered" evidence="1">
    <location>
        <begin position="1"/>
        <end position="31"/>
    </location>
</feature>
<proteinExistence type="predicted"/>
<name>A0A2G7G2Q9_9EURO</name>
<sequence length="109" mass="12234">MSAQGQLWDNQHGVEGEVEAGKGQITRYSNGQPTRFTFKKRFQRTPNVQITPILTNRHGTFNPFYLYLMNPSGGPPADEDGFYLGIYSKPGVSIDFEYFATGIYDGEDS</sequence>
<evidence type="ECO:0000313" key="4">
    <source>
        <dbReference type="Proteomes" id="UP000231358"/>
    </source>
</evidence>
<evidence type="ECO:0000313" key="3">
    <source>
        <dbReference type="EMBL" id="PIG87093.1"/>
    </source>
</evidence>
<evidence type="ECO:0000256" key="1">
    <source>
        <dbReference type="SAM" id="MobiDB-lite"/>
    </source>
</evidence>
<evidence type="ECO:0000313" key="2">
    <source>
        <dbReference type="EMBL" id="KAE8346137.1"/>
    </source>
</evidence>
<dbReference type="EMBL" id="ML737117">
    <property type="protein sequence ID" value="KAE8346137.1"/>
    <property type="molecule type" value="Genomic_DNA"/>
</dbReference>
<reference evidence="3 4" key="1">
    <citation type="submission" date="2017-05" db="EMBL/GenBank/DDBJ databases">
        <title>Genome sequence for an aflatoxigenic pathogen of Argentinian peanut, Aspergillus arachidicola.</title>
        <authorList>
            <person name="Moore G."/>
            <person name="Beltz S.B."/>
            <person name="Mack B.M."/>
        </authorList>
    </citation>
    <scope>NUCLEOTIDE SEQUENCE [LARGE SCALE GENOMIC DNA]</scope>
    <source>
        <strain evidence="3 4">CBS 117610</strain>
    </source>
</reference>
<protein>
    <submittedName>
        <fullName evidence="3">Uncharacterized protein</fullName>
    </submittedName>
</protein>
<dbReference type="Proteomes" id="UP000231358">
    <property type="component" value="Unassembled WGS sequence"/>
</dbReference>
<dbReference type="OrthoDB" id="4419531at2759"/>
<gene>
    <name evidence="3" type="ORF">AARAC_004320</name>
    <name evidence="2" type="ORF">BDV24DRAFT_158936</name>
</gene>
<organism evidence="3 4">
    <name type="scientific">Aspergillus arachidicola</name>
    <dbReference type="NCBI Taxonomy" id="656916"/>
    <lineage>
        <taxon>Eukaryota</taxon>
        <taxon>Fungi</taxon>
        <taxon>Dikarya</taxon>
        <taxon>Ascomycota</taxon>
        <taxon>Pezizomycotina</taxon>
        <taxon>Eurotiomycetes</taxon>
        <taxon>Eurotiomycetidae</taxon>
        <taxon>Eurotiales</taxon>
        <taxon>Aspergillaceae</taxon>
        <taxon>Aspergillus</taxon>
        <taxon>Aspergillus subgen. Circumdati</taxon>
    </lineage>
</organism>
<dbReference type="EMBL" id="NEXV01000198">
    <property type="protein sequence ID" value="PIG87093.1"/>
    <property type="molecule type" value="Genomic_DNA"/>
</dbReference>
<keyword evidence="4" id="KW-1185">Reference proteome</keyword>
<dbReference type="AlphaFoldDB" id="A0A2G7G2Q9"/>
<accession>A0A2G7G2Q9</accession>
<reference evidence="2" key="2">
    <citation type="submission" date="2019-04" db="EMBL/GenBank/DDBJ databases">
        <title>Friends and foes A comparative genomics study of 23 Aspergillus species from section Flavi.</title>
        <authorList>
            <consortium name="DOE Joint Genome Institute"/>
            <person name="Kjaerbolling I."/>
            <person name="Vesth T."/>
            <person name="Frisvad J.C."/>
            <person name="Nybo J.L."/>
            <person name="Theobald S."/>
            <person name="Kildgaard S."/>
            <person name="Isbrandt T."/>
            <person name="Kuo A."/>
            <person name="Sato A."/>
            <person name="Lyhne E.K."/>
            <person name="Kogle M.E."/>
            <person name="Wiebenga A."/>
            <person name="Kun R.S."/>
            <person name="Lubbers R.J."/>
            <person name="Makela M.R."/>
            <person name="Barry K."/>
            <person name="Chovatia M."/>
            <person name="Clum A."/>
            <person name="Daum C."/>
            <person name="Haridas S."/>
            <person name="He G."/>
            <person name="LaButti K."/>
            <person name="Lipzen A."/>
            <person name="Mondo S."/>
            <person name="Riley R."/>
            <person name="Salamov A."/>
            <person name="Simmons B.A."/>
            <person name="Magnuson J.K."/>
            <person name="Henrissat B."/>
            <person name="Mortensen U.H."/>
            <person name="Larsen T.O."/>
            <person name="Devries R.P."/>
            <person name="Grigoriev I.V."/>
            <person name="Machida M."/>
            <person name="Baker S.E."/>
            <person name="Andersen M.R."/>
        </authorList>
    </citation>
    <scope>NUCLEOTIDE SEQUENCE</scope>
    <source>
        <strain evidence="2">CBS 117612</strain>
    </source>
</reference>